<organism evidence="1 2">
    <name type="scientific">Caenimonas aquaedulcis</name>
    <dbReference type="NCBI Taxonomy" id="2793270"/>
    <lineage>
        <taxon>Bacteria</taxon>
        <taxon>Pseudomonadati</taxon>
        <taxon>Pseudomonadota</taxon>
        <taxon>Betaproteobacteria</taxon>
        <taxon>Burkholderiales</taxon>
        <taxon>Comamonadaceae</taxon>
        <taxon>Caenimonas</taxon>
    </lineage>
</organism>
<dbReference type="Proteomes" id="UP000651050">
    <property type="component" value="Unassembled WGS sequence"/>
</dbReference>
<accession>A0A931H6F4</accession>
<dbReference type="AlphaFoldDB" id="A0A931H6F4"/>
<dbReference type="EMBL" id="JADWYS010000001">
    <property type="protein sequence ID" value="MBG9389288.1"/>
    <property type="molecule type" value="Genomic_DNA"/>
</dbReference>
<gene>
    <name evidence="1" type="ORF">I5803_14725</name>
</gene>
<evidence type="ECO:0000313" key="2">
    <source>
        <dbReference type="Proteomes" id="UP000651050"/>
    </source>
</evidence>
<name>A0A931H6F4_9BURK</name>
<reference evidence="1" key="1">
    <citation type="submission" date="2020-11" db="EMBL/GenBank/DDBJ databases">
        <title>Bacterial whole genome sequence for Caenimonas sp. DR4.4.</title>
        <authorList>
            <person name="Le V."/>
            <person name="Ko S.-R."/>
            <person name="Ahn C.-Y."/>
            <person name="Oh H.-M."/>
        </authorList>
    </citation>
    <scope>NUCLEOTIDE SEQUENCE</scope>
    <source>
        <strain evidence="1">DR4.4</strain>
    </source>
</reference>
<dbReference type="RefSeq" id="WP_196987094.1">
    <property type="nucleotide sequence ID" value="NZ_JADWYS010000001.1"/>
</dbReference>
<evidence type="ECO:0000313" key="1">
    <source>
        <dbReference type="EMBL" id="MBG9389288.1"/>
    </source>
</evidence>
<protein>
    <submittedName>
        <fullName evidence="1">Uncharacterized protein</fullName>
    </submittedName>
</protein>
<sequence>MAEPSPHLARPAAAAPARAPTPPLLRLAADGARPGQVADAAVREWNYVHGALSPLIGQRGAASLFRRVLHLARADRPWLDAAYLGNSGPGDFASFHAALSRQESLIAAGAHDEMLRALRGLLANLIGLSLTDRLLPATSSSPSAGPAVQDASP</sequence>
<comment type="caution">
    <text evidence="1">The sequence shown here is derived from an EMBL/GenBank/DDBJ whole genome shotgun (WGS) entry which is preliminary data.</text>
</comment>
<proteinExistence type="predicted"/>
<keyword evidence="2" id="KW-1185">Reference proteome</keyword>